<dbReference type="Pfam" id="PF13409">
    <property type="entry name" value="GST_N_2"/>
    <property type="match status" value="1"/>
</dbReference>
<dbReference type="PROSITE" id="PS50405">
    <property type="entry name" value="GST_CTER"/>
    <property type="match status" value="1"/>
</dbReference>
<dbReference type="Pfam" id="PF00043">
    <property type="entry name" value="GST_C"/>
    <property type="match status" value="1"/>
</dbReference>
<dbReference type="SUPFAM" id="SSF52833">
    <property type="entry name" value="Thioredoxin-like"/>
    <property type="match status" value="1"/>
</dbReference>
<reference evidence="7" key="1">
    <citation type="journal article" date="2018" name="Nat. Microbiol.">
        <title>Leveraging single-cell genomics to expand the fungal tree of life.</title>
        <authorList>
            <person name="Ahrendt S.R."/>
            <person name="Quandt C.A."/>
            <person name="Ciobanu D."/>
            <person name="Clum A."/>
            <person name="Salamov A."/>
            <person name="Andreopoulos B."/>
            <person name="Cheng J.F."/>
            <person name="Woyke T."/>
            <person name="Pelin A."/>
            <person name="Henrissat B."/>
            <person name="Reynolds N.K."/>
            <person name="Benny G.L."/>
            <person name="Smith M.E."/>
            <person name="James T.Y."/>
            <person name="Grigoriev I.V."/>
        </authorList>
    </citation>
    <scope>NUCLEOTIDE SEQUENCE [LARGE SCALE GENOMIC DNA]</scope>
</reference>
<dbReference type="GO" id="GO:0005737">
    <property type="term" value="C:cytoplasm"/>
    <property type="evidence" value="ECO:0007669"/>
    <property type="project" value="TreeGrafter"/>
</dbReference>
<dbReference type="OrthoDB" id="202840at2759"/>
<dbReference type="InterPro" id="IPR010987">
    <property type="entry name" value="Glutathione-S-Trfase_C-like"/>
</dbReference>
<dbReference type="InterPro" id="IPR036282">
    <property type="entry name" value="Glutathione-S-Trfase_C_sf"/>
</dbReference>
<evidence type="ECO:0000256" key="1">
    <source>
        <dbReference type="ARBA" id="ARBA00012452"/>
    </source>
</evidence>
<dbReference type="Gene3D" id="1.20.1050.10">
    <property type="match status" value="1"/>
</dbReference>
<feature type="domain" description="GST C-terminal" evidence="5">
    <location>
        <begin position="93"/>
        <end position="221"/>
    </location>
</feature>
<dbReference type="GO" id="GO:0004364">
    <property type="term" value="F:glutathione transferase activity"/>
    <property type="evidence" value="ECO:0007669"/>
    <property type="project" value="UniProtKB-EC"/>
</dbReference>
<dbReference type="EMBL" id="KZ999664">
    <property type="protein sequence ID" value="RKO84852.1"/>
    <property type="molecule type" value="Genomic_DNA"/>
</dbReference>
<feature type="domain" description="GST N-terminal" evidence="4">
    <location>
        <begin position="4"/>
        <end position="86"/>
    </location>
</feature>
<dbReference type="FunFam" id="3.40.30.10:FF:000016">
    <property type="entry name" value="Glutathione S-transferase F2"/>
    <property type="match status" value="1"/>
</dbReference>
<evidence type="ECO:0000259" key="5">
    <source>
        <dbReference type="PROSITE" id="PS50405"/>
    </source>
</evidence>
<dbReference type="AlphaFoldDB" id="A0A4P9VZS5"/>
<dbReference type="InterPro" id="IPR040079">
    <property type="entry name" value="Glutathione_S-Trfase"/>
</dbReference>
<organism evidence="6 7">
    <name type="scientific">Blyttiomyces helicus</name>
    <dbReference type="NCBI Taxonomy" id="388810"/>
    <lineage>
        <taxon>Eukaryota</taxon>
        <taxon>Fungi</taxon>
        <taxon>Fungi incertae sedis</taxon>
        <taxon>Chytridiomycota</taxon>
        <taxon>Chytridiomycota incertae sedis</taxon>
        <taxon>Chytridiomycetes</taxon>
        <taxon>Chytridiomycetes incertae sedis</taxon>
        <taxon>Blyttiomyces</taxon>
    </lineage>
</organism>
<dbReference type="PANTHER" id="PTHR43900">
    <property type="entry name" value="GLUTATHIONE S-TRANSFERASE RHO"/>
    <property type="match status" value="1"/>
</dbReference>
<dbReference type="SFLD" id="SFLDS00019">
    <property type="entry name" value="Glutathione_Transferase_(cytos"/>
    <property type="match status" value="1"/>
</dbReference>
<sequence>MVATILKLYGMSVSTCTQKVVMALNEKNIPFEFININVLKKEQKTPEHVARHPFGKIPVLELEDGTLIFESLAIVRYIDAIRPTIGARLIPSSPKAAAHVDQWTYQSSYNFYPAAQQIIVETAIKPVARLPSDPAVLADGRKKLIPTLDIYEVLLGKQEFFAGDEFTLADLAHLPYFNVMMSTQSDLFDGRANLEAWFLRCTARESWGMVKAFVENAPKCH</sequence>
<dbReference type="Proteomes" id="UP000269721">
    <property type="component" value="Unassembled WGS sequence"/>
</dbReference>
<protein>
    <recommendedName>
        <fullName evidence="1">glutathione transferase</fullName>
        <ecNumber evidence="1">2.5.1.18</ecNumber>
    </recommendedName>
</protein>
<dbReference type="PROSITE" id="PS50404">
    <property type="entry name" value="GST_NTER"/>
    <property type="match status" value="1"/>
</dbReference>
<dbReference type="SFLD" id="SFLDG00358">
    <property type="entry name" value="Main_(cytGST)"/>
    <property type="match status" value="1"/>
</dbReference>
<dbReference type="PANTHER" id="PTHR43900:SF3">
    <property type="entry name" value="GLUTATHIONE S-TRANSFERASE RHO"/>
    <property type="match status" value="1"/>
</dbReference>
<dbReference type="GO" id="GO:0006749">
    <property type="term" value="P:glutathione metabolic process"/>
    <property type="evidence" value="ECO:0007669"/>
    <property type="project" value="TreeGrafter"/>
</dbReference>
<dbReference type="InterPro" id="IPR036249">
    <property type="entry name" value="Thioredoxin-like_sf"/>
</dbReference>
<dbReference type="InterPro" id="IPR004046">
    <property type="entry name" value="GST_C"/>
</dbReference>
<dbReference type="SUPFAM" id="SSF47616">
    <property type="entry name" value="GST C-terminal domain-like"/>
    <property type="match status" value="1"/>
</dbReference>
<dbReference type="EC" id="2.5.1.18" evidence="1"/>
<keyword evidence="2 6" id="KW-0808">Transferase</keyword>
<dbReference type="GO" id="GO:0043295">
    <property type="term" value="F:glutathione binding"/>
    <property type="evidence" value="ECO:0007669"/>
    <property type="project" value="TreeGrafter"/>
</dbReference>
<comment type="catalytic activity">
    <reaction evidence="3">
        <text>RX + glutathione = an S-substituted glutathione + a halide anion + H(+)</text>
        <dbReference type="Rhea" id="RHEA:16437"/>
        <dbReference type="ChEBI" id="CHEBI:15378"/>
        <dbReference type="ChEBI" id="CHEBI:16042"/>
        <dbReference type="ChEBI" id="CHEBI:17792"/>
        <dbReference type="ChEBI" id="CHEBI:57925"/>
        <dbReference type="ChEBI" id="CHEBI:90779"/>
        <dbReference type="EC" id="2.5.1.18"/>
    </reaction>
</comment>
<evidence type="ECO:0000256" key="3">
    <source>
        <dbReference type="ARBA" id="ARBA00047960"/>
    </source>
</evidence>
<keyword evidence="7" id="KW-1185">Reference proteome</keyword>
<proteinExistence type="predicted"/>
<evidence type="ECO:0000313" key="7">
    <source>
        <dbReference type="Proteomes" id="UP000269721"/>
    </source>
</evidence>
<accession>A0A4P9VZS5</accession>
<evidence type="ECO:0000313" key="6">
    <source>
        <dbReference type="EMBL" id="RKO84852.1"/>
    </source>
</evidence>
<dbReference type="Gene3D" id="3.40.30.10">
    <property type="entry name" value="Glutaredoxin"/>
    <property type="match status" value="1"/>
</dbReference>
<evidence type="ECO:0000259" key="4">
    <source>
        <dbReference type="PROSITE" id="PS50404"/>
    </source>
</evidence>
<evidence type="ECO:0000256" key="2">
    <source>
        <dbReference type="ARBA" id="ARBA00022679"/>
    </source>
</evidence>
<dbReference type="InterPro" id="IPR004045">
    <property type="entry name" value="Glutathione_S-Trfase_N"/>
</dbReference>
<gene>
    <name evidence="6" type="ORF">BDK51DRAFT_23644</name>
</gene>
<name>A0A4P9VZS5_9FUNG</name>